<dbReference type="Gene3D" id="3.30.360.40">
    <property type="entry name" value="YwmB-like"/>
    <property type="match status" value="1"/>
</dbReference>
<accession>A0A229UPP2</accession>
<dbReference type="OrthoDB" id="2374820at2"/>
<dbReference type="EMBL" id="NMQW01000025">
    <property type="protein sequence ID" value="OXM84869.1"/>
    <property type="molecule type" value="Genomic_DNA"/>
</dbReference>
<evidence type="ECO:0000313" key="2">
    <source>
        <dbReference type="EMBL" id="OXM84869.1"/>
    </source>
</evidence>
<proteinExistence type="predicted"/>
<dbReference type="InterPro" id="IPR036209">
    <property type="entry name" value="YwmB-like_sf"/>
</dbReference>
<reference evidence="2 3" key="1">
    <citation type="submission" date="2017-07" db="EMBL/GenBank/DDBJ databases">
        <title>Genome sequencing and assembly of Paenibacillus rigui.</title>
        <authorList>
            <person name="Mayilraj S."/>
        </authorList>
    </citation>
    <scope>NUCLEOTIDE SEQUENCE [LARGE SCALE GENOMIC DNA]</scope>
    <source>
        <strain evidence="2 3">JCM 16352</strain>
    </source>
</reference>
<keyword evidence="1" id="KW-0732">Signal</keyword>
<feature type="signal peptide" evidence="1">
    <location>
        <begin position="1"/>
        <end position="25"/>
    </location>
</feature>
<protein>
    <recommendedName>
        <fullName evidence="4">TATA-box binding protein</fullName>
    </recommendedName>
</protein>
<dbReference type="RefSeq" id="WP_094016317.1">
    <property type="nucleotide sequence ID" value="NZ_NMQW01000025.1"/>
</dbReference>
<keyword evidence="3" id="KW-1185">Reference proteome</keyword>
<dbReference type="InterPro" id="IPR014794">
    <property type="entry name" value="DUF1779"/>
</dbReference>
<gene>
    <name evidence="2" type="ORF">CF651_18355</name>
</gene>
<dbReference type="SUPFAM" id="SSF143842">
    <property type="entry name" value="YwmB-like"/>
    <property type="match status" value="1"/>
</dbReference>
<evidence type="ECO:0008006" key="4">
    <source>
        <dbReference type="Google" id="ProtNLM"/>
    </source>
</evidence>
<feature type="chain" id="PRO_5012579091" description="TATA-box binding protein" evidence="1">
    <location>
        <begin position="26"/>
        <end position="258"/>
    </location>
</feature>
<dbReference type="AlphaFoldDB" id="A0A229UPP2"/>
<dbReference type="Pfam" id="PF08680">
    <property type="entry name" value="DUF1779"/>
    <property type="match status" value="1"/>
</dbReference>
<comment type="caution">
    <text evidence="2">The sequence shown here is derived from an EMBL/GenBank/DDBJ whole genome shotgun (WGS) entry which is preliminary data.</text>
</comment>
<name>A0A229UPP2_9BACL</name>
<dbReference type="Proteomes" id="UP000215509">
    <property type="component" value="Unassembled WGS sequence"/>
</dbReference>
<evidence type="ECO:0000256" key="1">
    <source>
        <dbReference type="SAM" id="SignalP"/>
    </source>
</evidence>
<evidence type="ECO:0000313" key="3">
    <source>
        <dbReference type="Proteomes" id="UP000215509"/>
    </source>
</evidence>
<organism evidence="2 3">
    <name type="scientific">Paenibacillus rigui</name>
    <dbReference type="NCBI Taxonomy" id="554312"/>
    <lineage>
        <taxon>Bacteria</taxon>
        <taxon>Bacillati</taxon>
        <taxon>Bacillota</taxon>
        <taxon>Bacilli</taxon>
        <taxon>Bacillales</taxon>
        <taxon>Paenibacillaceae</taxon>
        <taxon>Paenibacillus</taxon>
    </lineage>
</organism>
<sequence length="258" mass="28918">MKRSITLILVAFSLLIGAWAVHVQAQTVQTAGSASLQLLLPVSKQAIGTEPHLILKHTSTYKTYPNEEEFLRIGQELSRTFGMPEQTVFTREQDHLLYKSEAALQNHVQFTLTWIGYADGTTTFMMTAQTEDGAASEASEQSMVQLQQQLSGKLQELGLAPHWNVILQGTLSDTFADTEQDQLSVYRWLSEQLQLKEVGRYQDKGSTSISYYSQLLPAEPQIKNTQLGQMNVQIAIHRNSVTKERRITIGTPAISVEY</sequence>